<reference evidence="5 6" key="1">
    <citation type="submission" date="2020-12" db="EMBL/GenBank/DDBJ databases">
        <title>WGS of Thermoactinomyces spp.</title>
        <authorList>
            <person name="Cheng K."/>
        </authorList>
    </citation>
    <scope>NUCLEOTIDE SEQUENCE [LARGE SCALE GENOMIC DNA]</scope>
    <source>
        <strain evidence="6">CICC 10650\ACCC 41061</strain>
    </source>
</reference>
<dbReference type="InterPro" id="IPR051782">
    <property type="entry name" value="ABC_Transporter_VariousFunc"/>
</dbReference>
<sequence>MLSVKQLYGGYARQHPVIKNVNFSVKPGEMVGLIGLNGAGKSTTIKNILGLVTPFSGTVTINGHTLSENPKSFRSQLAYIPETPQFYEELTLWEHLELTAGAYQLSREEFKQRAGALLERFRMNKVKNWFPDNFSKGMQQKIMILCAFLVRPRFLIIDEPFVGLDPLAIRSLLQLLEEGKKEGMGILMSTHILETAEKHCERFVLLHEGEVRFSGTLSEMNRQAGTRNKALDELFMLAIEGKRS</sequence>
<gene>
    <name evidence="5" type="ORF">I8U22_02000</name>
</gene>
<evidence type="ECO:0000313" key="5">
    <source>
        <dbReference type="EMBL" id="MBH8587595.1"/>
    </source>
</evidence>
<dbReference type="InterPro" id="IPR017871">
    <property type="entry name" value="ABC_transporter-like_CS"/>
</dbReference>
<dbReference type="Pfam" id="PF00005">
    <property type="entry name" value="ABC_tran"/>
    <property type="match status" value="1"/>
</dbReference>
<feature type="domain" description="ABC transporter" evidence="4">
    <location>
        <begin position="2"/>
        <end position="233"/>
    </location>
</feature>
<dbReference type="CDD" id="cd03230">
    <property type="entry name" value="ABC_DR_subfamily_A"/>
    <property type="match status" value="1"/>
</dbReference>
<dbReference type="SUPFAM" id="SSF52540">
    <property type="entry name" value="P-loop containing nucleoside triphosphate hydrolases"/>
    <property type="match status" value="1"/>
</dbReference>
<accession>A0ABS0QEA8</accession>
<evidence type="ECO:0000256" key="2">
    <source>
        <dbReference type="ARBA" id="ARBA00022741"/>
    </source>
</evidence>
<organism evidence="5 6">
    <name type="scientific">Thermoactinomyces vulgaris</name>
    <dbReference type="NCBI Taxonomy" id="2026"/>
    <lineage>
        <taxon>Bacteria</taxon>
        <taxon>Bacillati</taxon>
        <taxon>Bacillota</taxon>
        <taxon>Bacilli</taxon>
        <taxon>Bacillales</taxon>
        <taxon>Thermoactinomycetaceae</taxon>
        <taxon>Thermoactinomyces</taxon>
    </lineage>
</organism>
<dbReference type="Gene3D" id="3.40.50.300">
    <property type="entry name" value="P-loop containing nucleotide triphosphate hydrolases"/>
    <property type="match status" value="1"/>
</dbReference>
<evidence type="ECO:0000256" key="1">
    <source>
        <dbReference type="ARBA" id="ARBA00022448"/>
    </source>
</evidence>
<comment type="caution">
    <text evidence="5">The sequence shown here is derived from an EMBL/GenBank/DDBJ whole genome shotgun (WGS) entry which is preliminary data.</text>
</comment>
<keyword evidence="3 5" id="KW-0067">ATP-binding</keyword>
<dbReference type="SMART" id="SM00382">
    <property type="entry name" value="AAA"/>
    <property type="match status" value="1"/>
</dbReference>
<keyword evidence="1" id="KW-0813">Transport</keyword>
<dbReference type="InterPro" id="IPR027417">
    <property type="entry name" value="P-loop_NTPase"/>
</dbReference>
<dbReference type="PROSITE" id="PS00211">
    <property type="entry name" value="ABC_TRANSPORTER_1"/>
    <property type="match status" value="1"/>
</dbReference>
<dbReference type="InterPro" id="IPR003593">
    <property type="entry name" value="AAA+_ATPase"/>
</dbReference>
<evidence type="ECO:0000313" key="6">
    <source>
        <dbReference type="Proteomes" id="UP000641910"/>
    </source>
</evidence>
<evidence type="ECO:0000256" key="3">
    <source>
        <dbReference type="ARBA" id="ARBA00022840"/>
    </source>
</evidence>
<proteinExistence type="predicted"/>
<dbReference type="PROSITE" id="PS50893">
    <property type="entry name" value="ABC_TRANSPORTER_2"/>
    <property type="match status" value="1"/>
</dbReference>
<protein>
    <submittedName>
        <fullName evidence="5">ABC transporter ATP-binding protein</fullName>
    </submittedName>
</protein>
<keyword evidence="2" id="KW-0547">Nucleotide-binding</keyword>
<dbReference type="EMBL" id="JAECVU010000001">
    <property type="protein sequence ID" value="MBH8587595.1"/>
    <property type="molecule type" value="Genomic_DNA"/>
</dbReference>
<dbReference type="Proteomes" id="UP000641910">
    <property type="component" value="Unassembled WGS sequence"/>
</dbReference>
<dbReference type="InterPro" id="IPR003439">
    <property type="entry name" value="ABC_transporter-like_ATP-bd"/>
</dbReference>
<keyword evidence="6" id="KW-1185">Reference proteome</keyword>
<name>A0ABS0QEA8_THEVU</name>
<dbReference type="RefSeq" id="WP_037993519.1">
    <property type="nucleotide sequence ID" value="NZ_CP039710.1"/>
</dbReference>
<evidence type="ECO:0000259" key="4">
    <source>
        <dbReference type="PROSITE" id="PS50893"/>
    </source>
</evidence>
<dbReference type="PANTHER" id="PTHR42939:SF2">
    <property type="entry name" value="ABC-TYPE TRANSPORTER ATP-BINDING PROTEIN ECSA"/>
    <property type="match status" value="1"/>
</dbReference>
<dbReference type="PANTHER" id="PTHR42939">
    <property type="entry name" value="ABC TRANSPORTER ATP-BINDING PROTEIN ALBC-RELATED"/>
    <property type="match status" value="1"/>
</dbReference>
<dbReference type="GO" id="GO:0005524">
    <property type="term" value="F:ATP binding"/>
    <property type="evidence" value="ECO:0007669"/>
    <property type="project" value="UniProtKB-KW"/>
</dbReference>